<evidence type="ECO:0000313" key="8">
    <source>
        <dbReference type="Proteomes" id="UP000037136"/>
    </source>
</evidence>
<dbReference type="CDD" id="cd00118">
    <property type="entry name" value="LysM"/>
    <property type="match status" value="3"/>
</dbReference>
<evidence type="ECO:0000256" key="1">
    <source>
        <dbReference type="ARBA" id="ARBA00022669"/>
    </source>
</evidence>
<feature type="domain" description="LysM" evidence="6">
    <location>
        <begin position="36"/>
        <end position="81"/>
    </location>
</feature>
<organism evidence="7 8">
    <name type="scientific">Ophiocordyceps unilateralis</name>
    <name type="common">Zombie-ant fungus</name>
    <name type="synonym">Torrubia unilateralis</name>
    <dbReference type="NCBI Taxonomy" id="268505"/>
    <lineage>
        <taxon>Eukaryota</taxon>
        <taxon>Fungi</taxon>
        <taxon>Dikarya</taxon>
        <taxon>Ascomycota</taxon>
        <taxon>Pezizomycotina</taxon>
        <taxon>Sordariomycetes</taxon>
        <taxon>Hypocreomycetidae</taxon>
        <taxon>Hypocreales</taxon>
        <taxon>Ophiocordycipitaceae</taxon>
        <taxon>Ophiocordyceps</taxon>
    </lineage>
</organism>
<name>A0A2A9P808_OPHUN</name>
<feature type="region of interest" description="Disordered" evidence="4">
    <location>
        <begin position="322"/>
        <end position="343"/>
    </location>
</feature>
<dbReference type="Proteomes" id="UP000037136">
    <property type="component" value="Unassembled WGS sequence"/>
</dbReference>
<dbReference type="SMART" id="SM00257">
    <property type="entry name" value="LysM"/>
    <property type="match status" value="3"/>
</dbReference>
<dbReference type="SUPFAM" id="SSF54106">
    <property type="entry name" value="LysM domain"/>
    <property type="match status" value="3"/>
</dbReference>
<dbReference type="InterPro" id="IPR052210">
    <property type="entry name" value="LysM1-like"/>
</dbReference>
<feature type="region of interest" description="Disordered" evidence="4">
    <location>
        <begin position="410"/>
        <end position="446"/>
    </location>
</feature>
<dbReference type="InterPro" id="IPR018392">
    <property type="entry name" value="LysM"/>
</dbReference>
<dbReference type="PROSITE" id="PS51782">
    <property type="entry name" value="LYSM"/>
    <property type="match status" value="3"/>
</dbReference>
<dbReference type="Pfam" id="PF01476">
    <property type="entry name" value="LysM"/>
    <property type="match status" value="3"/>
</dbReference>
<dbReference type="PANTHER" id="PTHR34997:SF1">
    <property type="entry name" value="PEPTIDOGLYCAN-BINDING LYSIN DOMAIN"/>
    <property type="match status" value="1"/>
</dbReference>
<keyword evidence="5" id="KW-0732">Signal</keyword>
<keyword evidence="2" id="KW-0843">Virulence</keyword>
<feature type="chain" id="PRO_5012292707" description="LysM domain-containing protein" evidence="5">
    <location>
        <begin position="22"/>
        <end position="446"/>
    </location>
</feature>
<dbReference type="PANTHER" id="PTHR34997">
    <property type="entry name" value="AM15"/>
    <property type="match status" value="1"/>
</dbReference>
<comment type="similarity">
    <text evidence="3">Belongs to the secreted LysM effector family.</text>
</comment>
<feature type="domain" description="LysM" evidence="6">
    <location>
        <begin position="99"/>
        <end position="143"/>
    </location>
</feature>
<sequence length="446" mass="47060">MASLMKSCLILLGGYSALAAAAPQDRPTAGSEPELCDHTVKLGEYCYLIAGTYGVNVTDLRRWNTQLDDDCSLKPQDVLKVPCVQARAATPKMDGPCTKFYTTVEGDTCYSIATCEAVGPKNLIAWNKLDENCSLKVNQELCVSLYEPVKCEKYHRVKKEDTCEKIAQKIGKDLSYLVGLNPALLFPDCFLDIGYKVCIEAESKAVPAVPEPAVSASASAEAAAPAVVTTVPVPHWPLNRTATSFVTAIITKSSTSPAASSNAMASSPSNFTVNISQELMVRIRMILGRYVGNHTGSEPISDSVLLPPKTQVEEMIKEAAKVKSDSQGAGPVPGSNEVDAVSPPAAPASQSIVCNQIFNVFASTSVNIQNSGCATGTCSLQVSSNANAGFHWSPASSAYSAGNAPVAVGSQQQQNAAGVSASVKAEEEVDHILPPYEEEEGACEAE</sequence>
<dbReference type="Gene3D" id="3.10.350.10">
    <property type="entry name" value="LysM domain"/>
    <property type="match status" value="3"/>
</dbReference>
<dbReference type="GO" id="GO:0008061">
    <property type="term" value="F:chitin binding"/>
    <property type="evidence" value="ECO:0007669"/>
    <property type="project" value="UniProtKB-KW"/>
</dbReference>
<feature type="domain" description="LysM" evidence="6">
    <location>
        <begin position="153"/>
        <end position="199"/>
    </location>
</feature>
<gene>
    <name evidence="7" type="ORF">XA68_15618</name>
</gene>
<proteinExistence type="inferred from homology"/>
<evidence type="ECO:0000256" key="5">
    <source>
        <dbReference type="SAM" id="SignalP"/>
    </source>
</evidence>
<feature type="compositionally biased region" description="Acidic residues" evidence="4">
    <location>
        <begin position="436"/>
        <end position="446"/>
    </location>
</feature>
<accession>A0A2A9P808</accession>
<dbReference type="OrthoDB" id="4927717at2759"/>
<feature type="signal peptide" evidence="5">
    <location>
        <begin position="1"/>
        <end position="21"/>
    </location>
</feature>
<dbReference type="InterPro" id="IPR036779">
    <property type="entry name" value="LysM_dom_sf"/>
</dbReference>
<evidence type="ECO:0000256" key="4">
    <source>
        <dbReference type="SAM" id="MobiDB-lite"/>
    </source>
</evidence>
<evidence type="ECO:0000256" key="2">
    <source>
        <dbReference type="ARBA" id="ARBA00023026"/>
    </source>
</evidence>
<reference evidence="7 8" key="1">
    <citation type="journal article" date="2015" name="BMC Genomics">
        <title>Gene expression during zombie ant biting behavior reflects the complexity underlying fungal parasitic behavioral manipulation.</title>
        <authorList>
            <person name="de Bekker C."/>
            <person name="Ohm R.A."/>
            <person name="Loreto R.G."/>
            <person name="Sebastian A."/>
            <person name="Albert I."/>
            <person name="Merrow M."/>
            <person name="Brachmann A."/>
            <person name="Hughes D.P."/>
        </authorList>
    </citation>
    <scope>NUCLEOTIDE SEQUENCE [LARGE SCALE GENOMIC DNA]</scope>
    <source>
        <strain evidence="7 8">SC16a</strain>
    </source>
</reference>
<evidence type="ECO:0000256" key="3">
    <source>
        <dbReference type="ARBA" id="ARBA00044955"/>
    </source>
</evidence>
<evidence type="ECO:0000313" key="7">
    <source>
        <dbReference type="EMBL" id="PFH57012.1"/>
    </source>
</evidence>
<dbReference type="STRING" id="268505.A0A2A9P808"/>
<dbReference type="EMBL" id="LAZP02000469">
    <property type="protein sequence ID" value="PFH57012.1"/>
    <property type="molecule type" value="Genomic_DNA"/>
</dbReference>
<protein>
    <recommendedName>
        <fullName evidence="6">LysM domain-containing protein</fullName>
    </recommendedName>
</protein>
<comment type="caution">
    <text evidence="7">The sequence shown here is derived from an EMBL/GenBank/DDBJ whole genome shotgun (WGS) entry which is preliminary data.</text>
</comment>
<dbReference type="AlphaFoldDB" id="A0A2A9P808"/>
<reference evidence="7 8" key="2">
    <citation type="journal article" date="2017" name="Sci. Rep.">
        <title>Ant-infecting Ophiocordyceps genomes reveal a high diversity of potential behavioral manipulation genes and a possible major role for enterotoxins.</title>
        <authorList>
            <person name="de Bekker C."/>
            <person name="Ohm R.A."/>
            <person name="Evans H.C."/>
            <person name="Brachmann A."/>
            <person name="Hughes D.P."/>
        </authorList>
    </citation>
    <scope>NUCLEOTIDE SEQUENCE [LARGE SCALE GENOMIC DNA]</scope>
    <source>
        <strain evidence="7 8">SC16a</strain>
    </source>
</reference>
<evidence type="ECO:0000259" key="6">
    <source>
        <dbReference type="PROSITE" id="PS51782"/>
    </source>
</evidence>
<keyword evidence="8" id="KW-1185">Reference proteome</keyword>
<keyword evidence="1" id="KW-0147">Chitin-binding</keyword>